<protein>
    <recommendedName>
        <fullName evidence="4">Spore coat protein CotO</fullName>
    </recommendedName>
</protein>
<feature type="compositionally biased region" description="Basic and acidic residues" evidence="1">
    <location>
        <begin position="46"/>
        <end position="57"/>
    </location>
</feature>
<sequence>MADKRRIAREPMLYIAQPKFKQAEVHMQTSFRTQRPSTQVSASKDSSLHEKELRIRNQENTSTEDVEVEDNELISENTSDTGETKIQNKSSRERKRRFHELTLEGKVNYFFELSPHVPKMKCEVTTNDESQLRGYVTKYEEGIVHMKVFQRPFEREVPFDTIKDIRLIGF</sequence>
<dbReference type="AlphaFoldDB" id="A0A931MTU6"/>
<name>A0A931MTU6_9BACI</name>
<feature type="compositionally biased region" description="Polar residues" evidence="1">
    <location>
        <begin position="27"/>
        <end position="45"/>
    </location>
</feature>
<proteinExistence type="predicted"/>
<dbReference type="EMBL" id="JADZSC010000001">
    <property type="protein sequence ID" value="MBH0228811.1"/>
    <property type="molecule type" value="Genomic_DNA"/>
</dbReference>
<dbReference type="RefSeq" id="WP_197315457.1">
    <property type="nucleotide sequence ID" value="NZ_JADZSC010000001.1"/>
</dbReference>
<feature type="compositionally biased region" description="Acidic residues" evidence="1">
    <location>
        <begin position="62"/>
        <end position="73"/>
    </location>
</feature>
<dbReference type="InterPro" id="IPR025439">
    <property type="entry name" value="Spore_coat_CotO"/>
</dbReference>
<evidence type="ECO:0000256" key="1">
    <source>
        <dbReference type="SAM" id="MobiDB-lite"/>
    </source>
</evidence>
<organism evidence="2 3">
    <name type="scientific">Halobacillus yeomjeoni</name>
    <dbReference type="NCBI Taxonomy" id="311194"/>
    <lineage>
        <taxon>Bacteria</taxon>
        <taxon>Bacillati</taxon>
        <taxon>Bacillota</taxon>
        <taxon>Bacilli</taxon>
        <taxon>Bacillales</taxon>
        <taxon>Bacillaceae</taxon>
        <taxon>Halobacillus</taxon>
    </lineage>
</organism>
<evidence type="ECO:0008006" key="4">
    <source>
        <dbReference type="Google" id="ProtNLM"/>
    </source>
</evidence>
<reference evidence="2 3" key="1">
    <citation type="journal article" date="2005" name="Int. J. Syst. Evol. Microbiol.">
        <title>Halobacillus yeomjeoni sp. nov., isolated from a marine solar saltern in Korea.</title>
        <authorList>
            <person name="Yoon J.H."/>
            <person name="Kang S.J."/>
            <person name="Lee C.H."/>
            <person name="Oh H.W."/>
            <person name="Oh T.K."/>
        </authorList>
    </citation>
    <scope>NUCLEOTIDE SEQUENCE [LARGE SCALE GENOMIC DNA]</scope>
    <source>
        <strain evidence="2 3">KCTC 3957</strain>
    </source>
</reference>
<evidence type="ECO:0000313" key="3">
    <source>
        <dbReference type="Proteomes" id="UP000614490"/>
    </source>
</evidence>
<gene>
    <name evidence="2" type="ORF">H0267_01180</name>
</gene>
<evidence type="ECO:0000313" key="2">
    <source>
        <dbReference type="EMBL" id="MBH0228811.1"/>
    </source>
</evidence>
<feature type="region of interest" description="Disordered" evidence="1">
    <location>
        <begin position="25"/>
        <end position="93"/>
    </location>
</feature>
<keyword evidence="3" id="KW-1185">Reference proteome</keyword>
<feature type="compositionally biased region" description="Polar residues" evidence="1">
    <location>
        <begin position="74"/>
        <end position="89"/>
    </location>
</feature>
<comment type="caution">
    <text evidence="2">The sequence shown here is derived from an EMBL/GenBank/DDBJ whole genome shotgun (WGS) entry which is preliminary data.</text>
</comment>
<dbReference type="Proteomes" id="UP000614490">
    <property type="component" value="Unassembled WGS sequence"/>
</dbReference>
<dbReference type="Pfam" id="PF14153">
    <property type="entry name" value="Spore_coat_CotO"/>
    <property type="match status" value="1"/>
</dbReference>
<accession>A0A931MTU6</accession>